<reference evidence="3" key="1">
    <citation type="submission" date="2021-02" db="EMBL/GenBank/DDBJ databases">
        <title>The CRISPR/cas machinery reduction and long-range gene transfer in the hot spring cyanobacterium Synechococcus.</title>
        <authorList>
            <person name="Dvorak P."/>
            <person name="Jahodarova E."/>
            <person name="Hasler P."/>
            <person name="Poulickova A."/>
        </authorList>
    </citation>
    <scope>NUCLEOTIDE SEQUENCE</scope>
    <source>
        <strain evidence="3">Rupite</strain>
    </source>
</reference>
<dbReference type="Gene3D" id="2.60.120.10">
    <property type="entry name" value="Jelly Rolls"/>
    <property type="match status" value="1"/>
</dbReference>
<dbReference type="Proteomes" id="UP000830835">
    <property type="component" value="Unassembled WGS sequence"/>
</dbReference>
<sequence length="924" mass="105205">MSWVSLSERQFHRLRWALTVAWLLLIGSLVVDPISPRLTDAQTGIPGLRVDLERCVPVQGQCVALGSAHYYLGAPIFWGLVVPSAILILLIFGHDLWRRICPLSFVSQIPRALGIQRKVTKGKRAEVPRVNAESWLGKNYLYVQLGWFFLGLNARLLGINNDRRLLLGWLLITLAAAITVGFLYGGKSWCNYFCPMAPVQKIYGEPRALLAQPAHTSDSKITQSMCRSVEPDGSEKSACVACQSPCIDIDAERTYWQGIEQPQQQLLYYGYVGLVVGYFVYYYLYAGNWDYYLSGIWAYEPGGLERWWNPGWYIAGRVIPVPKIVAVPITLGLFTWAGWSWGRQLERWAQTRWGSRLDPIEIRHRLYSLCTFLIFNFFFVFAGRSWLAMLPSWVQWGWEFLILAGSSFWLYRTWPRHPDQYSREGLATRLRKQLAKFQFNWPKVLEGRNLSDLSSDEIYVLAKVLPGFTQEKRLEAYKEVLREALDEGYVNSSSSLKVLAQLRQQLDISDDDHQDLLLELGVEDPSLMDPSRLHSLENSVRLSGYRRALERMLTLQSQQSLEELIRRDPESVQQLRQEYRITPEEEAELVGGLDRQAERWQRAEHLLTQLQNLIQRFHALNQPLLLRQTLVLNLLRASVKQKKRLLVRALLEMMESNPDFDLNLRMAQALAELSPAVLPEVLDNPTAAWASRLPYSLLKTLRAPGSNSPACALDLSTETITGHLQALLAESNPIIQAISLYLLHTLDPAQLPDSLPAPSHPLVTTTAQILQAHPKGSLALSQLPDLEKLTYLFNSQLFAGIHTQTLLELEAIAYFKIFQAQDIISDEGDTCRELLILIEGKAEVETYERGHQVISSLLPGQILDELEVLSHGRQSGRITATHSPTRLLAIAVDDLDRILERDPDLSRRILEWESRRLQQLLHGP</sequence>
<proteinExistence type="predicted"/>
<organism evidence="3 4">
    <name type="scientific">Thermostichus vulcanus str. 'Rupite'</name>
    <dbReference type="NCBI Taxonomy" id="2813851"/>
    <lineage>
        <taxon>Bacteria</taxon>
        <taxon>Bacillati</taxon>
        <taxon>Cyanobacteriota</taxon>
        <taxon>Cyanophyceae</taxon>
        <taxon>Thermostichales</taxon>
        <taxon>Thermostichaceae</taxon>
        <taxon>Thermostichus</taxon>
    </lineage>
</organism>
<feature type="transmembrane region" description="Helical" evidence="1">
    <location>
        <begin position="139"/>
        <end position="159"/>
    </location>
</feature>
<feature type="transmembrane region" description="Helical" evidence="1">
    <location>
        <begin position="70"/>
        <end position="92"/>
    </location>
</feature>
<keyword evidence="4" id="KW-1185">Reference proteome</keyword>
<feature type="transmembrane region" description="Helical" evidence="1">
    <location>
        <begin position="324"/>
        <end position="342"/>
    </location>
</feature>
<feature type="transmembrane region" description="Helical" evidence="1">
    <location>
        <begin position="165"/>
        <end position="186"/>
    </location>
</feature>
<feature type="transmembrane region" description="Helical" evidence="1">
    <location>
        <begin position="12"/>
        <end position="31"/>
    </location>
</feature>
<dbReference type="InterPro" id="IPR017896">
    <property type="entry name" value="4Fe4S_Fe-S-bd"/>
</dbReference>
<dbReference type="EMBL" id="JAFIRA010000048">
    <property type="protein sequence ID" value="MCJ2544136.1"/>
    <property type="molecule type" value="Genomic_DNA"/>
</dbReference>
<gene>
    <name evidence="3" type="ORF">JX360_14695</name>
</gene>
<protein>
    <submittedName>
        <fullName evidence="3">Cyclic nucleotide-binding domain-containing protein</fullName>
    </submittedName>
</protein>
<evidence type="ECO:0000256" key="1">
    <source>
        <dbReference type="SAM" id="Phobius"/>
    </source>
</evidence>
<name>A0ABT0CED7_THEVL</name>
<dbReference type="CDD" id="cd00038">
    <property type="entry name" value="CAP_ED"/>
    <property type="match status" value="1"/>
</dbReference>
<dbReference type="SUPFAM" id="SSF51206">
    <property type="entry name" value="cAMP-binding domain-like"/>
    <property type="match status" value="1"/>
</dbReference>
<keyword evidence="1" id="KW-0812">Transmembrane</keyword>
<dbReference type="InterPro" id="IPR014710">
    <property type="entry name" value="RmlC-like_jellyroll"/>
</dbReference>
<feature type="domain" description="Cyclic nucleotide-binding" evidence="2">
    <location>
        <begin position="797"/>
        <end position="916"/>
    </location>
</feature>
<dbReference type="PROSITE" id="PS50042">
    <property type="entry name" value="CNMP_BINDING_3"/>
    <property type="match status" value="1"/>
</dbReference>
<dbReference type="Pfam" id="PF12801">
    <property type="entry name" value="Fer4_5"/>
    <property type="match status" value="1"/>
</dbReference>
<keyword evidence="1" id="KW-0472">Membrane</keyword>
<dbReference type="Pfam" id="PF00027">
    <property type="entry name" value="cNMP_binding"/>
    <property type="match status" value="1"/>
</dbReference>
<feature type="transmembrane region" description="Helical" evidence="1">
    <location>
        <begin position="266"/>
        <end position="284"/>
    </location>
</feature>
<evidence type="ECO:0000313" key="4">
    <source>
        <dbReference type="Proteomes" id="UP000830835"/>
    </source>
</evidence>
<dbReference type="InterPro" id="IPR000595">
    <property type="entry name" value="cNMP-bd_dom"/>
</dbReference>
<feature type="transmembrane region" description="Helical" evidence="1">
    <location>
        <begin position="366"/>
        <end position="387"/>
    </location>
</feature>
<accession>A0ABT0CED7</accession>
<dbReference type="RefSeq" id="WP_244352375.1">
    <property type="nucleotide sequence ID" value="NZ_JAFIRA010000048.1"/>
</dbReference>
<comment type="caution">
    <text evidence="3">The sequence shown here is derived from an EMBL/GenBank/DDBJ whole genome shotgun (WGS) entry which is preliminary data.</text>
</comment>
<evidence type="ECO:0000313" key="3">
    <source>
        <dbReference type="EMBL" id="MCJ2544136.1"/>
    </source>
</evidence>
<dbReference type="InterPro" id="IPR018490">
    <property type="entry name" value="cNMP-bd_dom_sf"/>
</dbReference>
<dbReference type="SMART" id="SM00100">
    <property type="entry name" value="cNMP"/>
    <property type="match status" value="1"/>
</dbReference>
<evidence type="ECO:0000259" key="2">
    <source>
        <dbReference type="PROSITE" id="PS50042"/>
    </source>
</evidence>
<keyword evidence="1" id="KW-1133">Transmembrane helix</keyword>